<dbReference type="PROSITE" id="PS50928">
    <property type="entry name" value="ABC_TM1"/>
    <property type="match status" value="1"/>
</dbReference>
<dbReference type="Pfam" id="PF00528">
    <property type="entry name" value="BPD_transp_1"/>
    <property type="match status" value="1"/>
</dbReference>
<feature type="transmembrane region" description="Helical" evidence="7">
    <location>
        <begin position="29"/>
        <end position="51"/>
    </location>
</feature>
<evidence type="ECO:0000256" key="5">
    <source>
        <dbReference type="ARBA" id="ARBA00022989"/>
    </source>
</evidence>
<evidence type="ECO:0000256" key="3">
    <source>
        <dbReference type="ARBA" id="ARBA00022475"/>
    </source>
</evidence>
<dbReference type="RefSeq" id="WP_104476508.1">
    <property type="nucleotide sequence ID" value="NZ_MPZN01000050.1"/>
</dbReference>
<organism evidence="9 10">
    <name type="scientific">Microterricola pindariensis</name>
    <dbReference type="NCBI Taxonomy" id="478010"/>
    <lineage>
        <taxon>Bacteria</taxon>
        <taxon>Bacillati</taxon>
        <taxon>Actinomycetota</taxon>
        <taxon>Actinomycetes</taxon>
        <taxon>Micrococcales</taxon>
        <taxon>Microbacteriaceae</taxon>
        <taxon>Microterricola</taxon>
    </lineage>
</organism>
<sequence length="297" mass="31682">MIPTVTIAMAVETPRVGRRRARSRTRGSVLPFVGVALIASMLLFVLIVPLLPGFDPLAQDLSRARLLPFADPAHPLGTDAIGRDSLSRLAEGGRTTMLIALAIVAINLVLGVTMGLCAGFFGGWMDSFITLVSEVNLAMPVVLLLIAIASIVGPSALLMVIVLGCTFWMGYARVARATAMSLRDRDFVLAPQMLGAGAGWTIRKHILPHVVPQMLILAVTDIGVVMLIQAGLDYLGLGVQPPSPTWGGLILEGQKTLRIDPWPAVLPGLAIFLVVVGIQFLSQKFTAEGTLPLRKVR</sequence>
<dbReference type="InterPro" id="IPR050366">
    <property type="entry name" value="BP-dependent_transpt_permease"/>
</dbReference>
<feature type="transmembrane region" description="Helical" evidence="7">
    <location>
        <begin position="97"/>
        <end position="121"/>
    </location>
</feature>
<keyword evidence="4 7" id="KW-0812">Transmembrane</keyword>
<dbReference type="SUPFAM" id="SSF161098">
    <property type="entry name" value="MetI-like"/>
    <property type="match status" value="1"/>
</dbReference>
<keyword evidence="3" id="KW-1003">Cell membrane</keyword>
<evidence type="ECO:0000256" key="2">
    <source>
        <dbReference type="ARBA" id="ARBA00022448"/>
    </source>
</evidence>
<gene>
    <name evidence="9" type="ORF">GY24_13155</name>
</gene>
<dbReference type="Gene3D" id="1.10.3720.10">
    <property type="entry name" value="MetI-like"/>
    <property type="match status" value="1"/>
</dbReference>
<evidence type="ECO:0000256" key="6">
    <source>
        <dbReference type="ARBA" id="ARBA00023136"/>
    </source>
</evidence>
<dbReference type="InterPro" id="IPR000515">
    <property type="entry name" value="MetI-like"/>
</dbReference>
<evidence type="ECO:0000256" key="4">
    <source>
        <dbReference type="ARBA" id="ARBA00022692"/>
    </source>
</evidence>
<keyword evidence="10" id="KW-1185">Reference proteome</keyword>
<evidence type="ECO:0000313" key="9">
    <source>
        <dbReference type="EMBL" id="PPL16130.1"/>
    </source>
</evidence>
<feature type="transmembrane region" description="Helical" evidence="7">
    <location>
        <begin position="128"/>
        <end position="151"/>
    </location>
</feature>
<dbReference type="PANTHER" id="PTHR43386:SF25">
    <property type="entry name" value="PEPTIDE ABC TRANSPORTER PERMEASE PROTEIN"/>
    <property type="match status" value="1"/>
</dbReference>
<dbReference type="PANTHER" id="PTHR43386">
    <property type="entry name" value="OLIGOPEPTIDE TRANSPORT SYSTEM PERMEASE PROTEIN APPC"/>
    <property type="match status" value="1"/>
</dbReference>
<name>A0ABX5AT37_9MICO</name>
<proteinExistence type="inferred from homology"/>
<dbReference type="CDD" id="cd06261">
    <property type="entry name" value="TM_PBP2"/>
    <property type="match status" value="1"/>
</dbReference>
<comment type="subcellular location">
    <subcellularLocation>
        <location evidence="1 7">Cell membrane</location>
        <topology evidence="1 7">Multi-pass membrane protein</topology>
    </subcellularLocation>
</comment>
<feature type="domain" description="ABC transmembrane type-1" evidence="8">
    <location>
        <begin position="93"/>
        <end position="282"/>
    </location>
</feature>
<feature type="transmembrane region" description="Helical" evidence="7">
    <location>
        <begin position="210"/>
        <end position="232"/>
    </location>
</feature>
<accession>A0ABX5AT37</accession>
<comment type="similarity">
    <text evidence="7">Belongs to the binding-protein-dependent transport system permease family.</text>
</comment>
<comment type="caution">
    <text evidence="9">The sequence shown here is derived from an EMBL/GenBank/DDBJ whole genome shotgun (WGS) entry which is preliminary data.</text>
</comment>
<dbReference type="Proteomes" id="UP000237755">
    <property type="component" value="Unassembled WGS sequence"/>
</dbReference>
<keyword evidence="6 7" id="KW-0472">Membrane</keyword>
<dbReference type="EMBL" id="MPZN01000050">
    <property type="protein sequence ID" value="PPL16130.1"/>
    <property type="molecule type" value="Genomic_DNA"/>
</dbReference>
<dbReference type="InterPro" id="IPR035906">
    <property type="entry name" value="MetI-like_sf"/>
</dbReference>
<feature type="transmembrane region" description="Helical" evidence="7">
    <location>
        <begin position="262"/>
        <end position="281"/>
    </location>
</feature>
<protein>
    <recommendedName>
        <fullName evidence="8">ABC transmembrane type-1 domain-containing protein</fullName>
    </recommendedName>
</protein>
<evidence type="ECO:0000259" key="8">
    <source>
        <dbReference type="PROSITE" id="PS50928"/>
    </source>
</evidence>
<keyword evidence="2 7" id="KW-0813">Transport</keyword>
<reference evidence="9 10" key="1">
    <citation type="journal article" date="2008" name="Int. J. Syst. Evol. Microbiol.">
        <title>Leifsonia pindariensis sp. nov., isolated from the Pindari glacier of the Indian Himalayas, and emended description of the genus Leifsonia.</title>
        <authorList>
            <person name="Reddy G.S."/>
            <person name="Prabagaran S.R."/>
            <person name="Shivaji S."/>
        </authorList>
    </citation>
    <scope>NUCLEOTIDE SEQUENCE [LARGE SCALE GENOMIC DNA]</scope>
    <source>
        <strain evidence="9 10">PON 10</strain>
    </source>
</reference>
<keyword evidence="5 7" id="KW-1133">Transmembrane helix</keyword>
<evidence type="ECO:0000313" key="10">
    <source>
        <dbReference type="Proteomes" id="UP000237755"/>
    </source>
</evidence>
<feature type="transmembrane region" description="Helical" evidence="7">
    <location>
        <begin position="157"/>
        <end position="175"/>
    </location>
</feature>
<evidence type="ECO:0000256" key="1">
    <source>
        <dbReference type="ARBA" id="ARBA00004651"/>
    </source>
</evidence>
<evidence type="ECO:0000256" key="7">
    <source>
        <dbReference type="RuleBase" id="RU363032"/>
    </source>
</evidence>